<dbReference type="Gene3D" id="3.40.50.1110">
    <property type="entry name" value="SGNH hydrolase"/>
    <property type="match status" value="1"/>
</dbReference>
<organism evidence="1 2">
    <name type="scientific">Ruthenibacterium lactatiformans</name>
    <dbReference type="NCBI Taxonomy" id="1550024"/>
    <lineage>
        <taxon>Bacteria</taxon>
        <taxon>Bacillati</taxon>
        <taxon>Bacillota</taxon>
        <taxon>Clostridia</taxon>
        <taxon>Eubacteriales</taxon>
        <taxon>Oscillospiraceae</taxon>
        <taxon>Ruthenibacterium</taxon>
    </lineage>
</organism>
<accession>A0A0D8IXF4</accession>
<dbReference type="SUPFAM" id="SSF52266">
    <property type="entry name" value="SGNH hydrolase"/>
    <property type="match status" value="1"/>
</dbReference>
<proteinExistence type="predicted"/>
<evidence type="ECO:0008006" key="3">
    <source>
        <dbReference type="Google" id="ProtNLM"/>
    </source>
</evidence>
<dbReference type="InterPro" id="IPR036514">
    <property type="entry name" value="SGNH_hydro_sf"/>
</dbReference>
<gene>
    <name evidence="1" type="ORF">TQ39_12330</name>
</gene>
<protein>
    <recommendedName>
        <fullName evidence="3">SGNH/GDSL hydrolase family protein</fullName>
    </recommendedName>
</protein>
<evidence type="ECO:0000313" key="2">
    <source>
        <dbReference type="Proteomes" id="UP000032483"/>
    </source>
</evidence>
<sequence length="492" mass="54535">MGKGPVLKQTRGLPPLVRALAFGCILLALLLCTQEVLAPKGGCIDGFYAEPEDTIDVIFLGSSHANAAFAPAQMWREQGFTGYVLYSWSQPMWVSYHYAVEAFKRQTPRVVVLEGFGLCYGTTYMTPADVDGTSDDYSLRIPPSLNRAALAVAMSRCQQNSPPFYRYLPMLRYHTRWKSLTAEDFTWFFQDHATTGKGYGPLQAVEEFPVPILEGEPEETPIYPQAEEYLYKLIALCRKKDVPLVFVVTPYETSEAEYGVFRRAARICAENGVPVLDYNTPGGRDIGFDYATDLADHAHVNTAGAQKISTDLAAYLAEHYGMPDKRGDAAYAAWDEAARMEHRDAQNITLRFTLDMAEYFRLLMQDKDLAAVITTQGDATEADPSAPRAVFRQWGLDTLPLEQSGMQGLYVVDGGKVVYQQTGAGPLEYTLSWGGHDVTLRSAADNSSTTVDGEEQSRNRPGVNVLVYDKVLDRVIQSISFSTLHAYSGYTA</sequence>
<comment type="caution">
    <text evidence="1">The sequence shown here is derived from an EMBL/GenBank/DDBJ whole genome shotgun (WGS) entry which is preliminary data.</text>
</comment>
<dbReference type="RefSeq" id="WP_050005720.1">
    <property type="nucleotide sequence ID" value="NZ_DAWBJP010000073.1"/>
</dbReference>
<name>A0A0D8IXF4_9FIRM</name>
<dbReference type="EMBL" id="JXXK01000018">
    <property type="protein sequence ID" value="KJF39390.1"/>
    <property type="molecule type" value="Genomic_DNA"/>
</dbReference>
<dbReference type="Proteomes" id="UP000032483">
    <property type="component" value="Unassembled WGS sequence"/>
</dbReference>
<reference evidence="1" key="1">
    <citation type="submission" date="2015-02" db="EMBL/GenBank/DDBJ databases">
        <title>A novel member of the family Ruminococcaceae isolated from human feces.</title>
        <authorList>
            <person name="Shkoporov A.N."/>
            <person name="Chaplin A.V."/>
            <person name="Motuzova O.V."/>
            <person name="Kafarskaia L.I."/>
            <person name="Khokhlova E.V."/>
            <person name="Efimov B.A."/>
        </authorList>
    </citation>
    <scope>NUCLEOTIDE SEQUENCE [LARGE SCALE GENOMIC DNA]</scope>
    <source>
        <strain evidence="1">585-1</strain>
    </source>
</reference>
<evidence type="ECO:0000313" key="1">
    <source>
        <dbReference type="EMBL" id="KJF39390.1"/>
    </source>
</evidence>
<dbReference type="GeneID" id="42857360"/>
<keyword evidence="2" id="KW-1185">Reference proteome</keyword>
<dbReference type="AlphaFoldDB" id="A0A0D8IXF4"/>